<dbReference type="EMBL" id="BK014780">
    <property type="protein sequence ID" value="DAD75356.1"/>
    <property type="molecule type" value="Genomic_DNA"/>
</dbReference>
<protein>
    <submittedName>
        <fullName evidence="1">Uncharacterized protein</fullName>
    </submittedName>
</protein>
<proteinExistence type="predicted"/>
<name>A0A8S5LZF6_9CAUD</name>
<organism evidence="1">
    <name type="scientific">Myoviridae sp. ct1vM3</name>
    <dbReference type="NCBI Taxonomy" id="2826603"/>
    <lineage>
        <taxon>Viruses</taxon>
        <taxon>Duplodnaviria</taxon>
        <taxon>Heunggongvirae</taxon>
        <taxon>Uroviricota</taxon>
        <taxon>Caudoviricetes</taxon>
    </lineage>
</organism>
<sequence>METYPELLDANQNNPFSLSMKYLLVVTFNKSNSKNFQTALLWAKSAEVFKEFKMGKDEIYLCAFGKNVEQAGAANVFLHYVENWSGKQIYIGGRIHSGSIYNLSGILDCYQKSLSCQNVKSYCCFLSDDVFLSHQPQSTSFTISLSLEKIEKKDSEKKPLYVVPCQNLQYRKIEKDTCLGSWSEQIQALAVRENLAWCPSFNAALFRQYD</sequence>
<evidence type="ECO:0000313" key="1">
    <source>
        <dbReference type="EMBL" id="DAD75356.1"/>
    </source>
</evidence>
<reference evidence="1" key="1">
    <citation type="journal article" date="2021" name="Proc. Natl. Acad. Sci. U.S.A.">
        <title>A Catalog of Tens of Thousands of Viruses from Human Metagenomes Reveals Hidden Associations with Chronic Diseases.</title>
        <authorList>
            <person name="Tisza M.J."/>
            <person name="Buck C.B."/>
        </authorList>
    </citation>
    <scope>NUCLEOTIDE SEQUENCE</scope>
    <source>
        <strain evidence="1">Ct1vM3</strain>
    </source>
</reference>
<accession>A0A8S5LZF6</accession>